<dbReference type="EMBL" id="UINC01137926">
    <property type="protein sequence ID" value="SVD23560.1"/>
    <property type="molecule type" value="Genomic_DNA"/>
</dbReference>
<dbReference type="AlphaFoldDB" id="A0A382TND5"/>
<protein>
    <submittedName>
        <fullName evidence="1">Uncharacterized protein</fullName>
    </submittedName>
</protein>
<organism evidence="1">
    <name type="scientific">marine metagenome</name>
    <dbReference type="NCBI Taxonomy" id="408172"/>
    <lineage>
        <taxon>unclassified sequences</taxon>
        <taxon>metagenomes</taxon>
        <taxon>ecological metagenomes</taxon>
    </lineage>
</organism>
<name>A0A382TND5_9ZZZZ</name>
<sequence>MSYEKPKNKEAADIESRLKKVRRAGKRPRTIGPRLVGWMADWARYRNIQERWGSAGTDDWDVVFLQWALKGRVKQFVDHCEAQETPESKLALKGIKQVYDFVWPHTSTCGYIFAYLWGWLQLELEKPGETRPSTPLEQMKTIRKWAKESGTKINGWTSDGFGGVRAIVDSTLTNRKEA</sequence>
<reference evidence="1" key="1">
    <citation type="submission" date="2018-05" db="EMBL/GenBank/DDBJ databases">
        <authorList>
            <person name="Lanie J.A."/>
            <person name="Ng W.-L."/>
            <person name="Kazmierczak K.M."/>
            <person name="Andrzejewski T.M."/>
            <person name="Davidsen T.M."/>
            <person name="Wayne K.J."/>
            <person name="Tettelin H."/>
            <person name="Glass J.I."/>
            <person name="Rusch D."/>
            <person name="Podicherti R."/>
            <person name="Tsui H.-C.T."/>
            <person name="Winkler M.E."/>
        </authorList>
    </citation>
    <scope>NUCLEOTIDE SEQUENCE</scope>
</reference>
<evidence type="ECO:0000313" key="1">
    <source>
        <dbReference type="EMBL" id="SVD23560.1"/>
    </source>
</evidence>
<accession>A0A382TND5</accession>
<proteinExistence type="predicted"/>
<gene>
    <name evidence="1" type="ORF">METZ01_LOCUS376414</name>
</gene>